<reference evidence="2 3" key="1">
    <citation type="submission" date="2020-08" db="EMBL/GenBank/DDBJ databases">
        <authorList>
            <person name="Koutsovoulos G."/>
            <person name="Danchin GJ E."/>
        </authorList>
    </citation>
    <scope>NUCLEOTIDE SEQUENCE [LARGE SCALE GENOMIC DNA]</scope>
</reference>
<dbReference type="EMBL" id="CAJEWN010001297">
    <property type="protein sequence ID" value="CAD2196270.1"/>
    <property type="molecule type" value="Genomic_DNA"/>
</dbReference>
<comment type="caution">
    <text evidence="2">The sequence shown here is derived from an EMBL/GenBank/DDBJ whole genome shotgun (WGS) entry which is preliminary data.</text>
</comment>
<organism evidence="2 3">
    <name type="scientific">Meloidogyne enterolobii</name>
    <name type="common">Root-knot nematode worm</name>
    <name type="synonym">Meloidogyne mayaguensis</name>
    <dbReference type="NCBI Taxonomy" id="390850"/>
    <lineage>
        <taxon>Eukaryota</taxon>
        <taxon>Metazoa</taxon>
        <taxon>Ecdysozoa</taxon>
        <taxon>Nematoda</taxon>
        <taxon>Chromadorea</taxon>
        <taxon>Rhabditida</taxon>
        <taxon>Tylenchina</taxon>
        <taxon>Tylenchomorpha</taxon>
        <taxon>Tylenchoidea</taxon>
        <taxon>Meloidogynidae</taxon>
        <taxon>Meloidogyninae</taxon>
        <taxon>Meloidogyne</taxon>
    </lineage>
</organism>
<feature type="compositionally biased region" description="Basic residues" evidence="1">
    <location>
        <begin position="49"/>
        <end position="60"/>
    </location>
</feature>
<proteinExistence type="predicted"/>
<protein>
    <submittedName>
        <fullName evidence="2">Uncharacterized protein</fullName>
    </submittedName>
</protein>
<evidence type="ECO:0000313" key="3">
    <source>
        <dbReference type="Proteomes" id="UP000580250"/>
    </source>
</evidence>
<name>A0A6V7XAB4_MELEN</name>
<dbReference type="Proteomes" id="UP000580250">
    <property type="component" value="Unassembled WGS sequence"/>
</dbReference>
<gene>
    <name evidence="2" type="ORF">MENT_LOCUS49425</name>
</gene>
<feature type="region of interest" description="Disordered" evidence="1">
    <location>
        <begin position="90"/>
        <end position="119"/>
    </location>
</feature>
<evidence type="ECO:0000256" key="1">
    <source>
        <dbReference type="SAM" id="MobiDB-lite"/>
    </source>
</evidence>
<accession>A0A6V7XAB4</accession>
<sequence length="145" mass="17297">MHQHSSINNPSASSSIHHQQINFSLPTKPLYSSSSSTNFIPKISQNSKIHMKNAHKKRNGPKINRNNTTYNKNIYPQQQLNNHQLFTQQQQNTQQFNKHYQQQQQNNQQFYNHQQQQQQNNHQFYNQENFMNNSWSVCFIINIVI</sequence>
<feature type="region of interest" description="Disordered" evidence="1">
    <location>
        <begin position="48"/>
        <end position="69"/>
    </location>
</feature>
<evidence type="ECO:0000313" key="2">
    <source>
        <dbReference type="EMBL" id="CAD2196270.1"/>
    </source>
</evidence>
<dbReference type="AlphaFoldDB" id="A0A6V7XAB4"/>